<dbReference type="EMBL" id="OBEH01000002">
    <property type="protein sequence ID" value="SNY99458.1"/>
    <property type="molecule type" value="Genomic_DNA"/>
</dbReference>
<dbReference type="OrthoDB" id="1449670at2"/>
<dbReference type="Proteomes" id="UP000219048">
    <property type="component" value="Unassembled WGS sequence"/>
</dbReference>
<accession>A0A285MQN9</accession>
<dbReference type="AlphaFoldDB" id="A0A285MQN9"/>
<reference evidence="2" key="1">
    <citation type="submission" date="2017-09" db="EMBL/GenBank/DDBJ databases">
        <authorList>
            <person name="Varghese N."/>
            <person name="Submissions S."/>
        </authorList>
    </citation>
    <scope>NUCLEOTIDE SEQUENCE [LARGE SCALE GENOMIC DNA]</scope>
    <source>
        <strain evidence="2">DSM 25885</strain>
    </source>
</reference>
<name>A0A285MQN9_9FLAO</name>
<sequence>MDVQKNLEQEIIEKQHLLKYLMFEEINDVHVVSLNDVSGYIILKGYGNTVIEAINDLHSNLI</sequence>
<gene>
    <name evidence="1" type="ORF">SAMN06265377_1264</name>
</gene>
<keyword evidence="2" id="KW-1185">Reference proteome</keyword>
<protein>
    <submittedName>
        <fullName evidence="1">Uncharacterized protein</fullName>
    </submittedName>
</protein>
<organism evidence="1 2">
    <name type="scientific">Flagellimonas pacifica</name>
    <dbReference type="NCBI Taxonomy" id="1247520"/>
    <lineage>
        <taxon>Bacteria</taxon>
        <taxon>Pseudomonadati</taxon>
        <taxon>Bacteroidota</taxon>
        <taxon>Flavobacteriia</taxon>
        <taxon>Flavobacteriales</taxon>
        <taxon>Flavobacteriaceae</taxon>
        <taxon>Flagellimonas</taxon>
    </lineage>
</organism>
<evidence type="ECO:0000313" key="2">
    <source>
        <dbReference type="Proteomes" id="UP000219048"/>
    </source>
</evidence>
<dbReference type="RefSeq" id="WP_097044955.1">
    <property type="nucleotide sequence ID" value="NZ_OBEH01000002.1"/>
</dbReference>
<evidence type="ECO:0000313" key="1">
    <source>
        <dbReference type="EMBL" id="SNY99458.1"/>
    </source>
</evidence>
<proteinExistence type="predicted"/>